<feature type="compositionally biased region" description="Gly residues" evidence="1">
    <location>
        <begin position="685"/>
        <end position="696"/>
    </location>
</feature>
<feature type="compositionally biased region" description="Polar residues" evidence="1">
    <location>
        <begin position="70"/>
        <end position="81"/>
    </location>
</feature>
<feature type="region of interest" description="Disordered" evidence="1">
    <location>
        <begin position="661"/>
        <end position="742"/>
    </location>
</feature>
<feature type="compositionally biased region" description="Polar residues" evidence="1">
    <location>
        <begin position="821"/>
        <end position="839"/>
    </location>
</feature>
<feature type="region of interest" description="Disordered" evidence="1">
    <location>
        <begin position="391"/>
        <end position="487"/>
    </location>
</feature>
<feature type="region of interest" description="Disordered" evidence="1">
    <location>
        <begin position="1419"/>
        <end position="1440"/>
    </location>
</feature>
<feature type="compositionally biased region" description="Polar residues" evidence="1">
    <location>
        <begin position="1033"/>
        <end position="1048"/>
    </location>
</feature>
<feature type="compositionally biased region" description="Polar residues" evidence="1">
    <location>
        <begin position="414"/>
        <end position="431"/>
    </location>
</feature>
<name>A0ABM1INV9_POLDO</name>
<feature type="compositionally biased region" description="Basic and acidic residues" evidence="1">
    <location>
        <begin position="267"/>
        <end position="276"/>
    </location>
</feature>
<evidence type="ECO:0000256" key="2">
    <source>
        <dbReference type="SAM" id="SignalP"/>
    </source>
</evidence>
<evidence type="ECO:0000256" key="1">
    <source>
        <dbReference type="SAM" id="MobiDB-lite"/>
    </source>
</evidence>
<protein>
    <submittedName>
        <fullName evidence="4 5">Hornerin-like isoform X1</fullName>
    </submittedName>
</protein>
<dbReference type="Proteomes" id="UP000694924">
    <property type="component" value="Unplaced"/>
</dbReference>
<feature type="compositionally biased region" description="Low complexity" evidence="1">
    <location>
        <begin position="1374"/>
        <end position="1389"/>
    </location>
</feature>
<feature type="compositionally biased region" description="Low complexity" evidence="1">
    <location>
        <begin position="1344"/>
        <end position="1356"/>
    </location>
</feature>
<feature type="region of interest" description="Disordered" evidence="1">
    <location>
        <begin position="65"/>
        <end position="376"/>
    </location>
</feature>
<feature type="compositionally biased region" description="Gly residues" evidence="1">
    <location>
        <begin position="802"/>
        <end position="812"/>
    </location>
</feature>
<feature type="region of interest" description="Disordered" evidence="1">
    <location>
        <begin position="755"/>
        <end position="1199"/>
    </location>
</feature>
<feature type="region of interest" description="Disordered" evidence="1">
    <location>
        <begin position="1277"/>
        <end position="1403"/>
    </location>
</feature>
<evidence type="ECO:0000313" key="3">
    <source>
        <dbReference type="Proteomes" id="UP000694924"/>
    </source>
</evidence>
<feature type="compositionally biased region" description="Basic and acidic residues" evidence="1">
    <location>
        <begin position="159"/>
        <end position="181"/>
    </location>
</feature>
<feature type="compositionally biased region" description="Polar residues" evidence="1">
    <location>
        <begin position="349"/>
        <end position="367"/>
    </location>
</feature>
<feature type="region of interest" description="Disordered" evidence="1">
    <location>
        <begin position="1513"/>
        <end position="1549"/>
    </location>
</feature>
<feature type="compositionally biased region" description="Polar residues" evidence="1">
    <location>
        <begin position="118"/>
        <end position="127"/>
    </location>
</feature>
<feature type="compositionally biased region" description="Polar residues" evidence="1">
    <location>
        <begin position="1170"/>
        <end position="1180"/>
    </location>
</feature>
<accession>A0ABM1INV9</accession>
<feature type="compositionally biased region" description="Low complexity" evidence="1">
    <location>
        <begin position="214"/>
        <end position="236"/>
    </location>
</feature>
<organism evidence="3 5">
    <name type="scientific">Polistes dominula</name>
    <name type="common">European paper wasp</name>
    <name type="synonym">Vespa dominula</name>
    <dbReference type="NCBI Taxonomy" id="743375"/>
    <lineage>
        <taxon>Eukaryota</taxon>
        <taxon>Metazoa</taxon>
        <taxon>Ecdysozoa</taxon>
        <taxon>Arthropoda</taxon>
        <taxon>Hexapoda</taxon>
        <taxon>Insecta</taxon>
        <taxon>Pterygota</taxon>
        <taxon>Neoptera</taxon>
        <taxon>Endopterygota</taxon>
        <taxon>Hymenoptera</taxon>
        <taxon>Apocrita</taxon>
        <taxon>Aculeata</taxon>
        <taxon>Vespoidea</taxon>
        <taxon>Vespidae</taxon>
        <taxon>Polistinae</taxon>
        <taxon>Polistini</taxon>
        <taxon>Polistes</taxon>
    </lineage>
</organism>
<feature type="compositionally biased region" description="Polar residues" evidence="1">
    <location>
        <begin position="1187"/>
        <end position="1199"/>
    </location>
</feature>
<sequence length="1549" mass="153039">MTDNIYLRCSIIVLLCATTFATAGGFGSFAGSSSSAFSSASSNAQATGSVASAISSANAFTGGAFPSKNPDGTSHGLTHQQGISVGSGSFVGIHPGSDKFGLNHQGSSGVKGAHNNHKSQSPCSQCAHTKEKWDYDNYDEQPEEKDEETHGEDDDCDDGQYRPEHHYKHDNSGDGKEHEEETVPGVYKVGNTDQYDYDQENDKGAYTPGGNKGQGNNNYGNTGLTGANNQNSNNNNGDYQHSTKYPFAHPNAGASKDFSHLTINPSDFHKKKENDNKNVGTPGVVAPTLGAGGNYGNANKGPFGSPTPSQTNLGSVGGTNGGCSKSGSGGGCSTSETDSNLHQGPVKIGQTQLPQGSVAPSFNTGENKGTPGCKSLDGNCGIGKIDGTGQYQSTSVGSGQNLQSGYNGGLNAGNKPQSYDQQHTGQPNKGNLPSGPGSNVGVGSGCGFGSTSSGCSKEGTPLQKNTPIPSQTYGIGGSGPSSVGVGSKPIPTQVYGSGSGNVAVGSTPFPTQTHGTFGSGSGNVGVGSKPFPTQTHGTFGSGSGNIGFGNKPNTYDQQHTGLLNKGNLPSGPGGNIGSGSGCGSGSSSFGCSDKGTPLQKNTPIPSQTYGVGGSGTGHLGVGSKPIPTQVYGSGSGNVGVGSTSFPTQTHGTFGSGSGNIGFGNKPNTYDQQHTGLPNKANLPSGPGGNVGAGSACGSGSSSSGCSDEGTPLQKNTPIPSQTYGVGNSGTGHVGVGKKPIPTQLYGTGSGNVGVGSTSFPTQTHGTFGSGSGNIGFGNKPNSYDQQHTGLPNAGNLPSGPSGTSGVGSGCGSGSPSSGCSNEGTPLQKNTPIPSQTYGTAGSGPGYVGVGSTLSPTQTHGTFGSGSGNIGFGNKPNTYDQQHAGLPNKGNLPSGPGGNVGGGSGCGSGSSSSGCSNEGTPLQKNTPIPSQTYGVGGSGTGHLGVASKPIPTQVHGSGSGNVGVGSTPFPTQTHGTFGSGSGNAGFGNKPHSYDQQHTGIPNAGNLPSGPGGNVGGGSGCGSGSPSSGCSNEGTPLQKNIPIPSQTYGSTGSGPVGKKPIPTQLYGSGSGNVGVGSTLSPTQTHGTFGSGSGNVDLGNKPHSYDQHNIGQPNKGNVPSGPSGTVGVGSGSTSGESSAPCNDDGTPLQKNIPISSQAFGSASSGSGQSAFGNPNSYQFNTGNPFLYGGQPNSKPNIYPTSSPPFSNSLSTTVKPIGHGNPFLDGTITNTFGSQHVTPLGVTPIQNNVPNKPIGAGNPFLSSGGAGSSTFGTAIHPGINIENNSPSTVRPIGQNNPFFGTPSGNSVNKYPSGVDSNKNTPFGSGTSNPSSSNDQNSNVQFPKSKQTSGIPGVIGISSSGTYPNTNQGVKGGPHHNPTSGSVGTSSAGASSSGFNTPNSYNNNGGHGTGSLIGTANIKKPSYTLLNSPNSANDNGNNPNGQFNHQIANAGAQSFAGASAGASAGSYAGSFSSSQASSSSSSFASSKSGSYAINGDPNILHQLNGNWPINAAKSLDEIINPGWPSSNAGSQASAFASSSAGSWSGPQPFGVKSR</sequence>
<feature type="signal peptide" evidence="2">
    <location>
        <begin position="1"/>
        <end position="23"/>
    </location>
</feature>
<feature type="compositionally biased region" description="Polar residues" evidence="1">
    <location>
        <begin position="1277"/>
        <end position="1322"/>
    </location>
</feature>
<dbReference type="RefSeq" id="XP_015181895.1">
    <property type="nucleotide sequence ID" value="XM_015326409.1"/>
</dbReference>
<feature type="compositionally biased region" description="Low complexity" evidence="1">
    <location>
        <begin position="1520"/>
        <end position="1540"/>
    </location>
</feature>
<keyword evidence="3" id="KW-1185">Reference proteome</keyword>
<reference evidence="4 5" key="1">
    <citation type="submission" date="2025-05" db="UniProtKB">
        <authorList>
            <consortium name="RefSeq"/>
        </authorList>
    </citation>
    <scope>IDENTIFICATION</scope>
    <source>
        <tissue evidence="4 5">Whole body</tissue>
    </source>
</reference>
<feature type="compositionally biased region" description="Gly residues" evidence="1">
    <location>
        <begin position="894"/>
        <end position="907"/>
    </location>
</feature>
<feature type="chain" id="PRO_5045022465" evidence="2">
    <location>
        <begin position="24"/>
        <end position="1549"/>
    </location>
</feature>
<evidence type="ECO:0000313" key="5">
    <source>
        <dbReference type="RefSeq" id="XP_015181896.1"/>
    </source>
</evidence>
<feature type="compositionally biased region" description="Low complexity" evidence="1">
    <location>
        <begin position="697"/>
        <end position="706"/>
    </location>
</feature>
<feature type="compositionally biased region" description="Polar residues" evidence="1">
    <location>
        <begin position="917"/>
        <end position="932"/>
    </location>
</feature>
<feature type="compositionally biased region" description="Low complexity" evidence="1">
    <location>
        <begin position="1422"/>
        <end position="1436"/>
    </location>
</feature>
<feature type="compositionally biased region" description="Polar residues" evidence="1">
    <location>
        <begin position="391"/>
        <end position="405"/>
    </location>
</feature>
<feature type="compositionally biased region" description="Gly residues" evidence="1">
    <location>
        <begin position="571"/>
        <end position="584"/>
    </location>
</feature>
<feature type="region of interest" description="Disordered" evidence="1">
    <location>
        <begin position="566"/>
        <end position="606"/>
    </location>
</feature>
<feature type="compositionally biased region" description="Gly residues" evidence="1">
    <location>
        <begin position="1008"/>
        <end position="1021"/>
    </location>
</feature>
<feature type="compositionally biased region" description="Low complexity" evidence="1">
    <location>
        <begin position="1323"/>
        <end position="1334"/>
    </location>
</feature>
<feature type="compositionally biased region" description="Polar residues" evidence="1">
    <location>
        <begin position="779"/>
        <end position="789"/>
    </location>
</feature>
<feature type="compositionally biased region" description="Low complexity" evidence="1">
    <location>
        <begin position="1152"/>
        <end position="1169"/>
    </location>
</feature>
<feature type="compositionally biased region" description="Acidic residues" evidence="1">
    <location>
        <begin position="136"/>
        <end position="158"/>
    </location>
</feature>
<dbReference type="RefSeq" id="XP_015181896.1">
    <property type="nucleotide sequence ID" value="XM_015326410.1"/>
</dbReference>
<evidence type="ECO:0000313" key="4">
    <source>
        <dbReference type="RefSeq" id="XP_015181895.1"/>
    </source>
</evidence>
<gene>
    <name evidence="4 5" type="primary">LOC107069252</name>
</gene>
<feature type="compositionally biased region" description="Low complexity" evidence="1">
    <location>
        <begin position="82"/>
        <end position="93"/>
    </location>
</feature>
<feature type="compositionally biased region" description="Low complexity" evidence="1">
    <location>
        <begin position="1022"/>
        <end position="1032"/>
    </location>
</feature>
<feature type="compositionally biased region" description="Polar residues" evidence="1">
    <location>
        <begin position="712"/>
        <end position="725"/>
    </location>
</feature>
<keyword evidence="2" id="KW-0732">Signal</keyword>
<feature type="compositionally biased region" description="Polar residues" evidence="1">
    <location>
        <begin position="1390"/>
        <end position="1399"/>
    </location>
</feature>
<proteinExistence type="predicted"/>
<dbReference type="GeneID" id="107069252"/>
<feature type="compositionally biased region" description="Polar residues" evidence="1">
    <location>
        <begin position="462"/>
        <end position="473"/>
    </location>
</feature>
<feature type="compositionally biased region" description="Polar residues" evidence="1">
    <location>
        <begin position="1076"/>
        <end position="1085"/>
    </location>
</feature>
<feature type="compositionally biased region" description="Gly residues" evidence="1">
    <location>
        <begin position="438"/>
        <end position="448"/>
    </location>
</feature>
<feature type="compositionally biased region" description="Polar residues" evidence="1">
    <location>
        <begin position="665"/>
        <end position="675"/>
    </location>
</feature>